<feature type="region of interest" description="Disordered" evidence="1">
    <location>
        <begin position="272"/>
        <end position="326"/>
    </location>
</feature>
<keyword evidence="2" id="KW-0472">Membrane</keyword>
<feature type="transmembrane region" description="Helical" evidence="2">
    <location>
        <begin position="569"/>
        <end position="587"/>
    </location>
</feature>
<evidence type="ECO:0000256" key="2">
    <source>
        <dbReference type="SAM" id="Phobius"/>
    </source>
</evidence>
<organism evidence="3 4">
    <name type="scientific">Fragilariopsis cylindrus CCMP1102</name>
    <dbReference type="NCBI Taxonomy" id="635003"/>
    <lineage>
        <taxon>Eukaryota</taxon>
        <taxon>Sar</taxon>
        <taxon>Stramenopiles</taxon>
        <taxon>Ochrophyta</taxon>
        <taxon>Bacillariophyta</taxon>
        <taxon>Bacillariophyceae</taxon>
        <taxon>Bacillariophycidae</taxon>
        <taxon>Bacillariales</taxon>
        <taxon>Bacillariaceae</taxon>
        <taxon>Fragilariopsis</taxon>
    </lineage>
</organism>
<evidence type="ECO:0000256" key="1">
    <source>
        <dbReference type="SAM" id="MobiDB-lite"/>
    </source>
</evidence>
<accession>A0A1E7FJJ3</accession>
<evidence type="ECO:0000313" key="3">
    <source>
        <dbReference type="EMBL" id="OEU18336.1"/>
    </source>
</evidence>
<feature type="transmembrane region" description="Helical" evidence="2">
    <location>
        <begin position="191"/>
        <end position="212"/>
    </location>
</feature>
<feature type="transmembrane region" description="Helical" evidence="2">
    <location>
        <begin position="76"/>
        <end position="96"/>
    </location>
</feature>
<feature type="transmembrane region" description="Helical" evidence="2">
    <location>
        <begin position="400"/>
        <end position="418"/>
    </location>
</feature>
<feature type="compositionally biased region" description="Polar residues" evidence="1">
    <location>
        <begin position="709"/>
        <end position="722"/>
    </location>
</feature>
<feature type="transmembrane region" description="Helical" evidence="2">
    <location>
        <begin position="372"/>
        <end position="394"/>
    </location>
</feature>
<keyword evidence="4" id="KW-1185">Reference proteome</keyword>
<feature type="transmembrane region" description="Helical" evidence="2">
    <location>
        <begin position="545"/>
        <end position="563"/>
    </location>
</feature>
<gene>
    <name evidence="3" type="ORF">FRACYDRAFT_236612</name>
</gene>
<protein>
    <submittedName>
        <fullName evidence="3">Uncharacterized protein</fullName>
    </submittedName>
</protein>
<feature type="transmembrane region" description="Helical" evidence="2">
    <location>
        <begin position="218"/>
        <end position="242"/>
    </location>
</feature>
<dbReference type="OrthoDB" id="46182at2759"/>
<evidence type="ECO:0000313" key="4">
    <source>
        <dbReference type="Proteomes" id="UP000095751"/>
    </source>
</evidence>
<keyword evidence="2" id="KW-1133">Transmembrane helix</keyword>
<feature type="compositionally biased region" description="Basic and acidic residues" evidence="1">
    <location>
        <begin position="287"/>
        <end position="297"/>
    </location>
</feature>
<name>A0A1E7FJJ3_9STRA</name>
<feature type="transmembrane region" description="Helical" evidence="2">
    <location>
        <begin position="134"/>
        <end position="150"/>
    </location>
</feature>
<feature type="compositionally biased region" description="Low complexity" evidence="1">
    <location>
        <begin position="304"/>
        <end position="322"/>
    </location>
</feature>
<dbReference type="EMBL" id="KV784356">
    <property type="protein sequence ID" value="OEU18336.1"/>
    <property type="molecule type" value="Genomic_DNA"/>
</dbReference>
<dbReference type="Proteomes" id="UP000095751">
    <property type="component" value="Unassembled WGS sequence"/>
</dbReference>
<sequence>MATTTAATTTSFATTAVQTITNNRYYIYLSESESDIISLTIELWNRLEVPSYTIYQTAWKECIMDLMKSLSSSYNLWYITLKPFVILISILIQNFYNLVLEYGGRSFAQKGILQTKYTILYLYHFQLSLNRTEIIGEIGLIFVCIGLYYFQRWLYQQTYWTRITSYTKEKKNRIIQSYTDAMYKVANVSKILAMALPHILFIGICVSIRIIVPDLIQYITYNTPVLMILSVWYPLISTFLWVQNQRDYCGSGSASTSNNSDGTIATTTTINNVSNEIASPPSQSVVSERKKAFENKNIKKKKSSSSSPNKKSKVSSASSSSAVPDAESTTADYDEFLGLFPMRTQEHNTKSITETESTTNAMATTNYWLNYWHMYAIIQAFGHCFTLIPFIGRFLTRHPVFHFFTGEFKLFFFCWVFGMERILGNMTKGDAFLAKALPLRLMKRHITPIVMSLHDLISDAVSKEVWDKWIVSKTKSILSVFVLVRMLSEEWKDWLLHVAEEVRVLTIPSITLLMPGFITQFGVTYVQYIIPATKSADAKGNGQKLIYLQYWILHCAVSGLVSYFDSVLWWIPFSSHLIFILWSYLILPQAIKKLYGIIEMELMAFGLLRKRNNSNNGNGSNGSGSNDTQPVVAIQDTKTVQFINSIVSRLPSAASNNVVDDDNNNKLMDNSSGEKDDDDDDDTDIGAAATTTTEESPVIIPVEKKENNHSGSSLPATGSGENVSKPDALSSPLSSAVVD</sequence>
<proteinExistence type="predicted"/>
<keyword evidence="2" id="KW-0812">Transmembrane</keyword>
<feature type="compositionally biased region" description="Acidic residues" evidence="1">
    <location>
        <begin position="675"/>
        <end position="684"/>
    </location>
</feature>
<feature type="compositionally biased region" description="Polar residues" evidence="1">
    <location>
        <begin position="272"/>
        <end position="286"/>
    </location>
</feature>
<dbReference type="InParanoid" id="A0A1E7FJJ3"/>
<dbReference type="KEGG" id="fcy:FRACYDRAFT_236612"/>
<feature type="region of interest" description="Disordered" evidence="1">
    <location>
        <begin position="655"/>
        <end position="739"/>
    </location>
</feature>
<reference evidence="3 4" key="1">
    <citation type="submission" date="2016-09" db="EMBL/GenBank/DDBJ databases">
        <title>Extensive genetic diversity and differential bi-allelic expression allows diatom success in the polar Southern Ocean.</title>
        <authorList>
            <consortium name="DOE Joint Genome Institute"/>
            <person name="Mock T."/>
            <person name="Otillar R.P."/>
            <person name="Strauss J."/>
            <person name="Dupont C."/>
            <person name="Frickenhaus S."/>
            <person name="Maumus F."/>
            <person name="Mcmullan M."/>
            <person name="Sanges R."/>
            <person name="Schmutz J."/>
            <person name="Toseland A."/>
            <person name="Valas R."/>
            <person name="Veluchamy A."/>
            <person name="Ward B.J."/>
            <person name="Allen A."/>
            <person name="Barry K."/>
            <person name="Falciatore A."/>
            <person name="Ferrante M."/>
            <person name="Fortunato A.E."/>
            <person name="Gloeckner G."/>
            <person name="Gruber A."/>
            <person name="Hipkin R."/>
            <person name="Janech M."/>
            <person name="Kroth P."/>
            <person name="Leese F."/>
            <person name="Lindquist E."/>
            <person name="Lyon B.R."/>
            <person name="Martin J."/>
            <person name="Mayer C."/>
            <person name="Parker M."/>
            <person name="Quesneville H."/>
            <person name="Raymond J."/>
            <person name="Uhlig C."/>
            <person name="Valentin K.U."/>
            <person name="Worden A.Z."/>
            <person name="Armbrust E.V."/>
            <person name="Bowler C."/>
            <person name="Green B."/>
            <person name="Moulton V."/>
            <person name="Van Oosterhout C."/>
            <person name="Grigoriev I."/>
        </authorList>
    </citation>
    <scope>NUCLEOTIDE SEQUENCE [LARGE SCALE GENOMIC DNA]</scope>
    <source>
        <strain evidence="3 4">CCMP1102</strain>
    </source>
</reference>
<dbReference type="AlphaFoldDB" id="A0A1E7FJJ3"/>